<feature type="region of interest" description="Disordered" evidence="1">
    <location>
        <begin position="71"/>
        <end position="107"/>
    </location>
</feature>
<dbReference type="EMBL" id="SRLO01001037">
    <property type="protein sequence ID" value="TNN42422.1"/>
    <property type="molecule type" value="Genomic_DNA"/>
</dbReference>
<gene>
    <name evidence="2" type="ORF">EYF80_047412</name>
</gene>
<accession>A0A4Z2FQ15</accession>
<comment type="caution">
    <text evidence="2">The sequence shown here is derived from an EMBL/GenBank/DDBJ whole genome shotgun (WGS) entry which is preliminary data.</text>
</comment>
<evidence type="ECO:0000313" key="3">
    <source>
        <dbReference type="Proteomes" id="UP000314294"/>
    </source>
</evidence>
<organism evidence="2 3">
    <name type="scientific">Liparis tanakae</name>
    <name type="common">Tanaka's snailfish</name>
    <dbReference type="NCBI Taxonomy" id="230148"/>
    <lineage>
        <taxon>Eukaryota</taxon>
        <taxon>Metazoa</taxon>
        <taxon>Chordata</taxon>
        <taxon>Craniata</taxon>
        <taxon>Vertebrata</taxon>
        <taxon>Euteleostomi</taxon>
        <taxon>Actinopterygii</taxon>
        <taxon>Neopterygii</taxon>
        <taxon>Teleostei</taxon>
        <taxon>Neoteleostei</taxon>
        <taxon>Acanthomorphata</taxon>
        <taxon>Eupercaria</taxon>
        <taxon>Perciformes</taxon>
        <taxon>Cottioidei</taxon>
        <taxon>Cottales</taxon>
        <taxon>Liparidae</taxon>
        <taxon>Liparis</taxon>
    </lineage>
</organism>
<proteinExistence type="predicted"/>
<evidence type="ECO:0000256" key="1">
    <source>
        <dbReference type="SAM" id="MobiDB-lite"/>
    </source>
</evidence>
<dbReference type="Proteomes" id="UP000314294">
    <property type="component" value="Unassembled WGS sequence"/>
</dbReference>
<sequence length="183" mass="20103">MSPNTQTLEKNNSGGFLWFLYVRNDLLECDPNVYRAGAVLLRLLLLLMEVMVKAVVENDLSADEAAAVEEAAVGWSESSTEDGTSVSGRSGPCRPSDGTKDGIQQRSEWPRALHSSVQLENRMNFHLSVTYDNSGTSPESYQEKVSVGLTGLRRPFDLKPRRETLFAKVSAERPSGKLYGGCS</sequence>
<reference evidence="2 3" key="1">
    <citation type="submission" date="2019-03" db="EMBL/GenBank/DDBJ databases">
        <title>First draft genome of Liparis tanakae, snailfish: a comprehensive survey of snailfish specific genes.</title>
        <authorList>
            <person name="Kim W."/>
            <person name="Song I."/>
            <person name="Jeong J.-H."/>
            <person name="Kim D."/>
            <person name="Kim S."/>
            <person name="Ryu S."/>
            <person name="Song J.Y."/>
            <person name="Lee S.K."/>
        </authorList>
    </citation>
    <scope>NUCLEOTIDE SEQUENCE [LARGE SCALE GENOMIC DNA]</scope>
    <source>
        <tissue evidence="2">Muscle</tissue>
    </source>
</reference>
<name>A0A4Z2FQ15_9TELE</name>
<protein>
    <submittedName>
        <fullName evidence="2">Uncharacterized protein</fullName>
    </submittedName>
</protein>
<keyword evidence="3" id="KW-1185">Reference proteome</keyword>
<dbReference type="AlphaFoldDB" id="A0A4Z2FQ15"/>
<evidence type="ECO:0000313" key="2">
    <source>
        <dbReference type="EMBL" id="TNN42422.1"/>
    </source>
</evidence>